<dbReference type="WBParaSite" id="EVEC_0000618801-mRNA-1">
    <property type="protein sequence ID" value="EVEC_0000618801-mRNA-1"/>
    <property type="gene ID" value="EVEC_0000618801"/>
</dbReference>
<evidence type="ECO:0000313" key="2">
    <source>
        <dbReference type="EMBL" id="VDD91048.1"/>
    </source>
</evidence>
<reference evidence="2 3" key="2">
    <citation type="submission" date="2018-10" db="EMBL/GenBank/DDBJ databases">
        <authorList>
            <consortium name="Pathogen Informatics"/>
        </authorList>
    </citation>
    <scope>NUCLEOTIDE SEQUENCE [LARGE SCALE GENOMIC DNA]</scope>
</reference>
<dbReference type="EMBL" id="UXUI01008273">
    <property type="protein sequence ID" value="VDD91048.1"/>
    <property type="molecule type" value="Genomic_DNA"/>
</dbReference>
<evidence type="ECO:0000313" key="3">
    <source>
        <dbReference type="Proteomes" id="UP000274131"/>
    </source>
</evidence>
<feature type="domain" description="Small ribosomal subunit protein mS35 mitochondrial conserved" evidence="1">
    <location>
        <begin position="213"/>
        <end position="286"/>
    </location>
</feature>
<accession>A0A0N4V7C4</accession>
<dbReference type="Pfam" id="PF10213">
    <property type="entry name" value="MRP-S28"/>
    <property type="match status" value="1"/>
</dbReference>
<reference evidence="4" key="1">
    <citation type="submission" date="2017-02" db="UniProtKB">
        <authorList>
            <consortium name="WormBaseParasite"/>
        </authorList>
    </citation>
    <scope>IDENTIFICATION</scope>
</reference>
<dbReference type="InterPro" id="IPR039848">
    <property type="entry name" value="Ribosomal_mS35_mt"/>
</dbReference>
<evidence type="ECO:0000313" key="4">
    <source>
        <dbReference type="WBParaSite" id="EVEC_0000618801-mRNA-1"/>
    </source>
</evidence>
<sequence length="389" mass="44899">MFLGRQYSVLPFVNELTCHRSKSMLVAKMKEVLKGAAMNKSMEEQKSELESEVDEKGEPFRKFFVMPERRLRAQQDILRMTGRDIQTKKPPRNLYELTSVRRPRREEMETDQDWPSVWPVAASFRASVVPIPVRMGTRKYPEKKPPFKTVGNLELVKIPNFLHLTPEAIERHCNAIKKFCTKWPSELDDSVELSETNYPVMVSMSDYVHQGTSLRDPRSRIITIKIKLSALNLNDSAKEKMMRLVGDRYCRETDVLTLITDRCYTRKQNLDYAIYLLTALYHESCKVESWESMAERADALEVRFEGSESEKIAVKVAQSLVSPEGDDLEMSSPSLDKPDESIGAKVKRFGVSWEKYRNEKETPETVNEYEAAVRDLLAIPSLEERKATQ</sequence>
<dbReference type="Proteomes" id="UP000274131">
    <property type="component" value="Unassembled WGS sequence"/>
</dbReference>
<keyword evidence="3" id="KW-1185">Reference proteome</keyword>
<proteinExistence type="predicted"/>
<organism evidence="4">
    <name type="scientific">Enterobius vermicularis</name>
    <name type="common">Human pinworm</name>
    <dbReference type="NCBI Taxonomy" id="51028"/>
    <lineage>
        <taxon>Eukaryota</taxon>
        <taxon>Metazoa</taxon>
        <taxon>Ecdysozoa</taxon>
        <taxon>Nematoda</taxon>
        <taxon>Chromadorea</taxon>
        <taxon>Rhabditida</taxon>
        <taxon>Spirurina</taxon>
        <taxon>Oxyuridomorpha</taxon>
        <taxon>Oxyuroidea</taxon>
        <taxon>Oxyuridae</taxon>
        <taxon>Enterobius</taxon>
    </lineage>
</organism>
<dbReference type="OrthoDB" id="283424at2759"/>
<dbReference type="PANTHER" id="PTHR13490:SF0">
    <property type="entry name" value="SMALL RIBOSOMAL SUBUNIT PROTEIN MS35"/>
    <property type="match status" value="1"/>
</dbReference>
<dbReference type="GO" id="GO:0003735">
    <property type="term" value="F:structural constituent of ribosome"/>
    <property type="evidence" value="ECO:0007669"/>
    <property type="project" value="InterPro"/>
</dbReference>
<name>A0A0N4V7C4_ENTVE</name>
<dbReference type="GO" id="GO:0005763">
    <property type="term" value="C:mitochondrial small ribosomal subunit"/>
    <property type="evidence" value="ECO:0007669"/>
    <property type="project" value="TreeGrafter"/>
</dbReference>
<dbReference type="STRING" id="51028.A0A0N4V7C4"/>
<dbReference type="AlphaFoldDB" id="A0A0N4V7C4"/>
<dbReference type="GO" id="GO:0032543">
    <property type="term" value="P:mitochondrial translation"/>
    <property type="evidence" value="ECO:0007669"/>
    <property type="project" value="InterPro"/>
</dbReference>
<dbReference type="InterPro" id="IPR019349">
    <property type="entry name" value="Ribosomal_mS35_mit"/>
</dbReference>
<evidence type="ECO:0000259" key="1">
    <source>
        <dbReference type="Pfam" id="PF10213"/>
    </source>
</evidence>
<gene>
    <name evidence="2" type="ORF">EVEC_LOCUS5799</name>
</gene>
<protein>
    <submittedName>
        <fullName evidence="4">MRP-S28 domain-containing protein</fullName>
    </submittedName>
</protein>
<dbReference type="PANTHER" id="PTHR13490">
    <property type="entry name" value="MITOCHONDRIAL 28S RIBOSOMAL PROTEIN S28"/>
    <property type="match status" value="1"/>
</dbReference>